<evidence type="ECO:0000256" key="3">
    <source>
        <dbReference type="ARBA" id="ARBA00022679"/>
    </source>
</evidence>
<keyword evidence="8" id="KW-0472">Membrane</keyword>
<proteinExistence type="predicted"/>
<feature type="compositionally biased region" description="Low complexity" evidence="7">
    <location>
        <begin position="474"/>
        <end position="490"/>
    </location>
</feature>
<dbReference type="Gene3D" id="3.30.200.20">
    <property type="entry name" value="Phosphorylase Kinase, domain 1"/>
    <property type="match status" value="1"/>
</dbReference>
<dbReference type="PANTHER" id="PTHR43289:SF6">
    <property type="entry name" value="SERINE_THREONINE-PROTEIN KINASE NEKL-3"/>
    <property type="match status" value="1"/>
</dbReference>
<evidence type="ECO:0000256" key="2">
    <source>
        <dbReference type="ARBA" id="ARBA00022527"/>
    </source>
</evidence>
<feature type="compositionally biased region" description="Low complexity" evidence="7">
    <location>
        <begin position="341"/>
        <end position="354"/>
    </location>
</feature>
<dbReference type="EC" id="2.7.11.1" evidence="1"/>
<evidence type="ECO:0000256" key="6">
    <source>
        <dbReference type="ARBA" id="ARBA00022840"/>
    </source>
</evidence>
<evidence type="ECO:0000256" key="8">
    <source>
        <dbReference type="SAM" id="Phobius"/>
    </source>
</evidence>
<sequence length="500" mass="51442">MLGGRYRSLGRIAAGGMGEVWRCRDELLGREVAVKLLRRHVAADPHFRERFRAEARIAAGLADPGIAQVFDYGEDGDVAYLVMELVSGESLANILARNGSLSPEITLDVVHQAARGLHAAHRSGIVHRDIKPGNLLVTEDGAVKITDFGIARALEAAPLTQTGTVLGTAQYVSPEQASGAVLSPATDLYSLGVVAYECLTGRPPFVADNQVAIALMHLNEPPPALPESVPAAVRDLVMACLSKDPARRPASSRELSDRAYVLRESLATAGAVELGMLTDPSGWRAEPAGAADPAEFTELAGPGAGRAEHSPTEVAPAPGPATPVPGFGGTAADVEHGSRTARVPPSRRAGPARAAPKRDRLRRRGAIVAAAAGCAAAVGLGALVLQDLTRRGDGAGPAQPLTRLTPAATSPTSRATRGKTAPATRTAVPAVTSPRPSPSPSATVSRSATPTTGPTRTSPPPTPTPTTPTPTPTTPTVTQSPTPTTVTPDPGEATPPNGET</sequence>
<keyword evidence="4" id="KW-0547">Nucleotide-binding</keyword>
<dbReference type="CDD" id="cd14014">
    <property type="entry name" value="STKc_PknB_like"/>
    <property type="match status" value="1"/>
</dbReference>
<keyword evidence="5" id="KW-0418">Kinase</keyword>
<dbReference type="PANTHER" id="PTHR43289">
    <property type="entry name" value="MITOGEN-ACTIVATED PROTEIN KINASE KINASE KINASE 20-RELATED"/>
    <property type="match status" value="1"/>
</dbReference>
<dbReference type="PRINTS" id="PR01217">
    <property type="entry name" value="PRICHEXTENSN"/>
</dbReference>
<keyword evidence="6" id="KW-0067">ATP-binding</keyword>
<dbReference type="SMART" id="SM00220">
    <property type="entry name" value="S_TKc"/>
    <property type="match status" value="1"/>
</dbReference>
<feature type="domain" description="Protein kinase" evidence="9">
    <location>
        <begin position="6"/>
        <end position="261"/>
    </location>
</feature>
<dbReference type="Proteomes" id="UP000616724">
    <property type="component" value="Unassembled WGS sequence"/>
</dbReference>
<dbReference type="Gene3D" id="1.10.510.10">
    <property type="entry name" value="Transferase(Phosphotransferase) domain 1"/>
    <property type="match status" value="1"/>
</dbReference>
<feature type="compositionally biased region" description="Pro residues" evidence="7">
    <location>
        <begin position="457"/>
        <end position="473"/>
    </location>
</feature>
<feature type="transmembrane region" description="Helical" evidence="8">
    <location>
        <begin position="366"/>
        <end position="385"/>
    </location>
</feature>
<name>A0A8J3RI01_9ACTN</name>
<evidence type="ECO:0000313" key="10">
    <source>
        <dbReference type="EMBL" id="GIH75239.1"/>
    </source>
</evidence>
<dbReference type="InterPro" id="IPR008271">
    <property type="entry name" value="Ser/Thr_kinase_AS"/>
</dbReference>
<dbReference type="GO" id="GO:0005524">
    <property type="term" value="F:ATP binding"/>
    <property type="evidence" value="ECO:0007669"/>
    <property type="project" value="UniProtKB-KW"/>
</dbReference>
<dbReference type="PROSITE" id="PS50011">
    <property type="entry name" value="PROTEIN_KINASE_DOM"/>
    <property type="match status" value="1"/>
</dbReference>
<feature type="region of interest" description="Disordered" evidence="7">
    <location>
        <begin position="394"/>
        <end position="500"/>
    </location>
</feature>
<protein>
    <recommendedName>
        <fullName evidence="1">non-specific serine/threonine protein kinase</fullName>
        <ecNumber evidence="1">2.7.11.1</ecNumber>
    </recommendedName>
</protein>
<dbReference type="EMBL" id="BOOH01000015">
    <property type="protein sequence ID" value="GIH75239.1"/>
    <property type="molecule type" value="Genomic_DNA"/>
</dbReference>
<keyword evidence="11" id="KW-1185">Reference proteome</keyword>
<dbReference type="AlphaFoldDB" id="A0A8J3RI01"/>
<evidence type="ECO:0000259" key="9">
    <source>
        <dbReference type="PROSITE" id="PS50011"/>
    </source>
</evidence>
<dbReference type="GO" id="GO:0004674">
    <property type="term" value="F:protein serine/threonine kinase activity"/>
    <property type="evidence" value="ECO:0007669"/>
    <property type="project" value="UniProtKB-KW"/>
</dbReference>
<keyword evidence="8" id="KW-0812">Transmembrane</keyword>
<dbReference type="InterPro" id="IPR000719">
    <property type="entry name" value="Prot_kinase_dom"/>
</dbReference>
<dbReference type="Pfam" id="PF00069">
    <property type="entry name" value="Pkinase"/>
    <property type="match status" value="1"/>
</dbReference>
<gene>
    <name evidence="10" type="ORF">Plo01_16680</name>
</gene>
<dbReference type="PROSITE" id="PS00108">
    <property type="entry name" value="PROTEIN_KINASE_ST"/>
    <property type="match status" value="1"/>
</dbReference>
<evidence type="ECO:0000256" key="7">
    <source>
        <dbReference type="SAM" id="MobiDB-lite"/>
    </source>
</evidence>
<organism evidence="10 11">
    <name type="scientific">Planobispora longispora</name>
    <dbReference type="NCBI Taxonomy" id="28887"/>
    <lineage>
        <taxon>Bacteria</taxon>
        <taxon>Bacillati</taxon>
        <taxon>Actinomycetota</taxon>
        <taxon>Actinomycetes</taxon>
        <taxon>Streptosporangiales</taxon>
        <taxon>Streptosporangiaceae</taxon>
        <taxon>Planobispora</taxon>
    </lineage>
</organism>
<evidence type="ECO:0000256" key="1">
    <source>
        <dbReference type="ARBA" id="ARBA00012513"/>
    </source>
</evidence>
<dbReference type="SUPFAM" id="SSF56112">
    <property type="entry name" value="Protein kinase-like (PK-like)"/>
    <property type="match status" value="1"/>
</dbReference>
<reference evidence="10 11" key="1">
    <citation type="submission" date="2021-01" db="EMBL/GenBank/DDBJ databases">
        <title>Whole genome shotgun sequence of Planobispora longispora NBRC 13918.</title>
        <authorList>
            <person name="Komaki H."/>
            <person name="Tamura T."/>
        </authorList>
    </citation>
    <scope>NUCLEOTIDE SEQUENCE [LARGE SCALE GENOMIC DNA]</scope>
    <source>
        <strain evidence="10 11">NBRC 13918</strain>
    </source>
</reference>
<feature type="region of interest" description="Disordered" evidence="7">
    <location>
        <begin position="295"/>
        <end position="360"/>
    </location>
</feature>
<dbReference type="FunFam" id="1.10.510.10:FF:000021">
    <property type="entry name" value="Serine/threonine protein kinase"/>
    <property type="match status" value="1"/>
</dbReference>
<keyword evidence="2" id="KW-0723">Serine/threonine-protein kinase</keyword>
<evidence type="ECO:0000256" key="5">
    <source>
        <dbReference type="ARBA" id="ARBA00022777"/>
    </source>
</evidence>
<feature type="compositionally biased region" description="Low complexity" evidence="7">
    <location>
        <begin position="405"/>
        <end position="456"/>
    </location>
</feature>
<keyword evidence="8" id="KW-1133">Transmembrane helix</keyword>
<comment type="caution">
    <text evidence="10">The sequence shown here is derived from an EMBL/GenBank/DDBJ whole genome shotgun (WGS) entry which is preliminary data.</text>
</comment>
<keyword evidence="3" id="KW-0808">Transferase</keyword>
<evidence type="ECO:0000256" key="4">
    <source>
        <dbReference type="ARBA" id="ARBA00022741"/>
    </source>
</evidence>
<evidence type="ECO:0000313" key="11">
    <source>
        <dbReference type="Proteomes" id="UP000616724"/>
    </source>
</evidence>
<dbReference type="InterPro" id="IPR011009">
    <property type="entry name" value="Kinase-like_dom_sf"/>
</dbReference>
<accession>A0A8J3RI01</accession>